<dbReference type="InterPro" id="IPR050509">
    <property type="entry name" value="CoA-transferase_III"/>
</dbReference>
<sequence>MTTPPLSHLRVLECATFVAGPSCGMTLGQLGAEVLRVDLPQGGSDHQRWPLATSGASLYWANLNKGKRSVTIDYRLPAGRELVVELATRPGAGSGVFVDNLVGRSALTRAELLERRSDMITMRILGFPDGRPAVDYTVNAAVGVPYMTGLAGSGEPVNHVLPAWDLLTGAMAAVGLLAAVTQRQQTGEGADLQIALADVALSGVGALGWLAEALQDGPRAAHGNHVFGSFGTDFATSDGERVMIVALTQGQWQALCDVTGTGAVFDALESALGTDLREESARYELRETIGSILRPWFSARPIAEVREDLDRARVLWGPYRTMSDAAALARQDATSVASEVEQPGIGRMLATTIPVRWNGGTSAPAPAPVLGADTEQVLAEELGLSGAEIGALLQRGVVGVPGRAEAS</sequence>
<comment type="caution">
    <text evidence="1">The sequence shown here is derived from an EMBL/GenBank/DDBJ whole genome shotgun (WGS) entry which is preliminary data.</text>
</comment>
<dbReference type="Gene3D" id="3.40.50.10540">
    <property type="entry name" value="Crotonobetainyl-coa:carnitine coa-transferase, domain 1"/>
    <property type="match status" value="1"/>
</dbReference>
<dbReference type="Gene3D" id="3.30.1540.10">
    <property type="entry name" value="formyl-coa transferase, domain 3"/>
    <property type="match status" value="1"/>
</dbReference>
<dbReference type="PANTHER" id="PTHR48228">
    <property type="entry name" value="SUCCINYL-COA--D-CITRAMALATE COA-TRANSFERASE"/>
    <property type="match status" value="1"/>
</dbReference>
<dbReference type="InterPro" id="IPR044855">
    <property type="entry name" value="CoA-Trfase_III_dom3_sf"/>
</dbReference>
<dbReference type="GO" id="GO:0003824">
    <property type="term" value="F:catalytic activity"/>
    <property type="evidence" value="ECO:0007669"/>
    <property type="project" value="InterPro"/>
</dbReference>
<dbReference type="InterPro" id="IPR003673">
    <property type="entry name" value="CoA-Trfase_fam_III"/>
</dbReference>
<name>W9GR18_9MICO</name>
<protein>
    <submittedName>
        <fullName evidence="1">Dehydratase</fullName>
    </submittedName>
</protein>
<dbReference type="SUPFAM" id="SSF89796">
    <property type="entry name" value="CoA-transferase family III (CaiB/BaiF)"/>
    <property type="match status" value="1"/>
</dbReference>
<reference evidence="2" key="1">
    <citation type="submission" date="2013-08" db="EMBL/GenBank/DDBJ databases">
        <title>Intrasporangium oryzae NRRL B-24470.</title>
        <authorList>
            <person name="Liu H."/>
            <person name="Wang G."/>
        </authorList>
    </citation>
    <scope>NUCLEOTIDE SEQUENCE [LARGE SCALE GENOMIC DNA]</scope>
    <source>
        <strain evidence="2">Q5-1</strain>
    </source>
</reference>
<dbReference type="Proteomes" id="UP000019494">
    <property type="component" value="Unassembled WGS sequence"/>
</dbReference>
<dbReference type="InterPro" id="IPR023606">
    <property type="entry name" value="CoA-Trfase_III_dom_1_sf"/>
</dbReference>
<keyword evidence="2" id="KW-1185">Reference proteome</keyword>
<organism evidence="1 2">
    <name type="scientific">Intrasporangium chromatireducens Q5-1</name>
    <dbReference type="NCBI Taxonomy" id="584657"/>
    <lineage>
        <taxon>Bacteria</taxon>
        <taxon>Bacillati</taxon>
        <taxon>Actinomycetota</taxon>
        <taxon>Actinomycetes</taxon>
        <taxon>Micrococcales</taxon>
        <taxon>Intrasporangiaceae</taxon>
        <taxon>Intrasporangium</taxon>
    </lineage>
</organism>
<dbReference type="OrthoDB" id="9797653at2"/>
<dbReference type="EMBL" id="AWQS01000053">
    <property type="protein sequence ID" value="EWT06334.1"/>
    <property type="molecule type" value="Genomic_DNA"/>
</dbReference>
<proteinExistence type="predicted"/>
<evidence type="ECO:0000313" key="2">
    <source>
        <dbReference type="Proteomes" id="UP000019494"/>
    </source>
</evidence>
<dbReference type="PANTHER" id="PTHR48228:SF5">
    <property type="entry name" value="ALPHA-METHYLACYL-COA RACEMASE"/>
    <property type="match status" value="1"/>
</dbReference>
<gene>
    <name evidence="1" type="ORF">N864_22155</name>
</gene>
<dbReference type="AlphaFoldDB" id="W9GR18"/>
<dbReference type="PATRIC" id="fig|584657.3.peg.1741"/>
<accession>W9GR18</accession>
<dbReference type="Pfam" id="PF02515">
    <property type="entry name" value="CoA_transf_3"/>
    <property type="match status" value="1"/>
</dbReference>
<evidence type="ECO:0000313" key="1">
    <source>
        <dbReference type="EMBL" id="EWT06334.1"/>
    </source>
</evidence>
<dbReference type="RefSeq" id="WP_034715727.1">
    <property type="nucleotide sequence ID" value="NZ_AWQS01000053.1"/>
</dbReference>